<reference evidence="2" key="1">
    <citation type="submission" date="2017-08" db="EMBL/GenBank/DDBJ databases">
        <authorList>
            <person name="Polle J.E."/>
            <person name="Barry K."/>
            <person name="Cushman J."/>
            <person name="Schmutz J."/>
            <person name="Tran D."/>
            <person name="Hathwaick L.T."/>
            <person name="Yim W.C."/>
            <person name="Jenkins J."/>
            <person name="Mckie-Krisberg Z.M."/>
            <person name="Prochnik S."/>
            <person name="Lindquist E."/>
            <person name="Dockter R.B."/>
            <person name="Adam C."/>
            <person name="Molina H."/>
            <person name="Bunkerborg J."/>
            <person name="Jin E."/>
            <person name="Buchheim M."/>
            <person name="Magnuson J."/>
        </authorList>
    </citation>
    <scope>NUCLEOTIDE SEQUENCE</scope>
    <source>
        <strain evidence="2">CCAP 19/18</strain>
    </source>
</reference>
<accession>A0ABQ7GBI2</accession>
<feature type="compositionally biased region" description="Basic and acidic residues" evidence="1">
    <location>
        <begin position="876"/>
        <end position="885"/>
    </location>
</feature>
<feature type="compositionally biased region" description="Low complexity" evidence="1">
    <location>
        <begin position="775"/>
        <end position="793"/>
    </location>
</feature>
<feature type="compositionally biased region" description="Basic residues" evidence="1">
    <location>
        <begin position="927"/>
        <end position="942"/>
    </location>
</feature>
<evidence type="ECO:0000256" key="1">
    <source>
        <dbReference type="SAM" id="MobiDB-lite"/>
    </source>
</evidence>
<feature type="region of interest" description="Disordered" evidence="1">
    <location>
        <begin position="824"/>
        <end position="894"/>
    </location>
</feature>
<feature type="region of interest" description="Disordered" evidence="1">
    <location>
        <begin position="920"/>
        <end position="943"/>
    </location>
</feature>
<evidence type="ECO:0000313" key="2">
    <source>
        <dbReference type="EMBL" id="KAF5831967.1"/>
    </source>
</evidence>
<feature type="compositionally biased region" description="Basic and acidic residues" evidence="1">
    <location>
        <begin position="858"/>
        <end position="868"/>
    </location>
</feature>
<proteinExistence type="predicted"/>
<dbReference type="EMBL" id="MU069907">
    <property type="protein sequence ID" value="KAF5831967.1"/>
    <property type="molecule type" value="Genomic_DNA"/>
</dbReference>
<comment type="caution">
    <text evidence="2">The sequence shown here is derived from an EMBL/GenBank/DDBJ whole genome shotgun (WGS) entry which is preliminary data.</text>
</comment>
<feature type="compositionally biased region" description="Basic and acidic residues" evidence="1">
    <location>
        <begin position="50"/>
        <end position="60"/>
    </location>
</feature>
<feature type="compositionally biased region" description="Acidic residues" evidence="1">
    <location>
        <begin position="289"/>
        <end position="301"/>
    </location>
</feature>
<name>A0ABQ7GBI2_DUNSA</name>
<feature type="compositionally biased region" description="Low complexity" evidence="1">
    <location>
        <begin position="307"/>
        <end position="318"/>
    </location>
</feature>
<feature type="region of interest" description="Disordered" evidence="1">
    <location>
        <begin position="49"/>
        <end position="94"/>
    </location>
</feature>
<protein>
    <submittedName>
        <fullName evidence="2">Uncharacterized protein</fullName>
    </submittedName>
</protein>
<sequence>MQPAFTSLKPGLACAQHGHLLRRSALLCAPSAWTLRHCGHDSPPICSALGRDKDVPDRSFRRQQAAQRKHSRGRPPPEIPGLLPLSTGPTSTEKEQAAMDQLVLGMSDEERVQIAAAIEAQNDALLTEYFTTMAPEKQQRLLESLRINKHYEQLHVWEEMLIEPIMKDMMRENLGPELSTIMDKLLGGPGWADAHRPRSSPLPLSEVRYRLSQLEPRERERVPELFAELEDWQRAYDQMGKIAAADQAAEDKASRIGRVRLKRLAQQKGLADPTLEEDEDEEGVKAADFDEDEGDGDDDEGDAARNSGVGMTSSISSSRGKKGAPRLSRRAARRAAKGATRGNSSHAAPADGAQRGASREELLGQDEEDGSRAGAGPGMSGAQQREGKPLFEKLASIQGLLEQSGVLAKGSEGAGMEGKDGGDGIDSAGFSGNRGGEASSSGSGNSRGDAAGGKAAVGVSNAQVLKEAALAAGLSSEMADLVGRVAMTLAYASRLRDRKTLEAEGISVGQLASALEEAFGELQALMERWHRGFVQDGPTISCLIFIETQLLQPSSDADTAGSMELPVDPEIMDELISFIRAAQSFEAVVFFARGWEDRHPSMPIASAFERYGYIQDPESKGSETNPEFVGGYCTLWWAVRDQDAYGLEPDTVRQPLVADWDKIDGLAAMDAIMLRCCAELEAQDYSQEVLMKWSLHPEVGPRLRSGEPLVQPDDLPKDMQPMVAQAMGWSVEGLDYKVKMLRSSDPRAKPAAARLQRELARLEGQLSEELRHLGMGQEQQQGQQDGQAQEQQGQGEGTDGVLGSRVWGVGLARGQGRLGYHRARRLQKQQRGASGFGFSDGQKAGVGSSWQGCDDDELLQRDHAAPGDREEEAEMEEGKDVEAGDHSQSGQGVVQEGSMYEDIQSAQPTRDASKAAAIARAKERGQALKRVKEGRRGRRVRSRQGGSKWCVSVESDAIDEEGTSDMEEQLNSMELKIVLEDSIVFKGATLAELVQLAKGYTKLRNLQLHDTHTENHDAPATIYVERPCPVPGHYDHYMHECCDLRQFSLLHMKLLDLVCRTGSTSDTQISTSLGSTGAVGDKNTFASVPLIATSERTWARSMATEPYQDPDCL</sequence>
<feature type="region of interest" description="Disordered" evidence="1">
    <location>
        <begin position="775"/>
        <end position="803"/>
    </location>
</feature>
<feature type="region of interest" description="Disordered" evidence="1">
    <location>
        <begin position="411"/>
        <end position="453"/>
    </location>
</feature>
<keyword evidence="3" id="KW-1185">Reference proteome</keyword>
<evidence type="ECO:0000313" key="3">
    <source>
        <dbReference type="Proteomes" id="UP000815325"/>
    </source>
</evidence>
<feature type="compositionally biased region" description="Low complexity" evidence="1">
    <location>
        <begin position="436"/>
        <end position="453"/>
    </location>
</feature>
<feature type="compositionally biased region" description="Basic residues" evidence="1">
    <location>
        <begin position="319"/>
        <end position="336"/>
    </location>
</feature>
<gene>
    <name evidence="2" type="ORF">DUNSADRAFT_12332</name>
</gene>
<organism evidence="2 3">
    <name type="scientific">Dunaliella salina</name>
    <name type="common">Green alga</name>
    <name type="synonym">Protococcus salinus</name>
    <dbReference type="NCBI Taxonomy" id="3046"/>
    <lineage>
        <taxon>Eukaryota</taxon>
        <taxon>Viridiplantae</taxon>
        <taxon>Chlorophyta</taxon>
        <taxon>core chlorophytes</taxon>
        <taxon>Chlorophyceae</taxon>
        <taxon>CS clade</taxon>
        <taxon>Chlamydomonadales</taxon>
        <taxon>Dunaliellaceae</taxon>
        <taxon>Dunaliella</taxon>
    </lineage>
</organism>
<feature type="region of interest" description="Disordered" evidence="1">
    <location>
        <begin position="267"/>
        <end position="386"/>
    </location>
</feature>
<dbReference type="Proteomes" id="UP000815325">
    <property type="component" value="Unassembled WGS sequence"/>
</dbReference>